<reference evidence="2 3" key="1">
    <citation type="submission" date="2016-04" db="EMBL/GenBank/DDBJ databases">
        <title>A degradative enzymes factory behind the ericoid mycorrhizal symbiosis.</title>
        <authorList>
            <consortium name="DOE Joint Genome Institute"/>
            <person name="Martino E."/>
            <person name="Morin E."/>
            <person name="Grelet G."/>
            <person name="Kuo A."/>
            <person name="Kohler A."/>
            <person name="Daghino S."/>
            <person name="Barry K."/>
            <person name="Choi C."/>
            <person name="Cichocki N."/>
            <person name="Clum A."/>
            <person name="Copeland A."/>
            <person name="Hainaut M."/>
            <person name="Haridas S."/>
            <person name="Labutti K."/>
            <person name="Lindquist E."/>
            <person name="Lipzen A."/>
            <person name="Khouja H.-R."/>
            <person name="Murat C."/>
            <person name="Ohm R."/>
            <person name="Olson A."/>
            <person name="Spatafora J."/>
            <person name="Veneault-Fourrey C."/>
            <person name="Henrissat B."/>
            <person name="Grigoriev I."/>
            <person name="Martin F."/>
            <person name="Perotto S."/>
        </authorList>
    </citation>
    <scope>NUCLEOTIDE SEQUENCE [LARGE SCALE GENOMIC DNA]</scope>
    <source>
        <strain evidence="2 3">E</strain>
    </source>
</reference>
<name>A0A2J6TGP2_9HELO</name>
<feature type="transmembrane region" description="Helical" evidence="1">
    <location>
        <begin position="136"/>
        <end position="158"/>
    </location>
</feature>
<evidence type="ECO:0000313" key="3">
    <source>
        <dbReference type="Proteomes" id="UP000235371"/>
    </source>
</evidence>
<protein>
    <recommendedName>
        <fullName evidence="4">Cora-domain-containing protein</fullName>
    </recommendedName>
</protein>
<sequence>MVKLLRKLMSKLGDTAEAWERFRRKDIGYFIPDDDGVPSTSSFLKCSVNVVDNIFLDLKDILRKFRHLEQELCKDNSLMGLNAHFGHGNHEAQLCQQKSARHIQVLTVITIMYLPLALAANMFSTAPGVLPFTPNFGRFILSSVALSLLVLASIATLFRWRSWAEKLLHILPIGQFGRSSRKHWDVEHGQYGDTPNFGVMPCPLLEGPNRSAYSPLPMNHDSQRDHRGEYHGYIVWVRDFLSRALKRNKTTLSKTKLSGKFTPLIPRSSIRYFFTFSNVLNIFPRPGPDRGKERIHWTCVKLPNLPHFKFRLLMVFC</sequence>
<keyword evidence="1" id="KW-0472">Membrane</keyword>
<dbReference type="Proteomes" id="UP000235371">
    <property type="component" value="Unassembled WGS sequence"/>
</dbReference>
<organism evidence="2 3">
    <name type="scientific">Hyaloscypha bicolor E</name>
    <dbReference type="NCBI Taxonomy" id="1095630"/>
    <lineage>
        <taxon>Eukaryota</taxon>
        <taxon>Fungi</taxon>
        <taxon>Dikarya</taxon>
        <taxon>Ascomycota</taxon>
        <taxon>Pezizomycotina</taxon>
        <taxon>Leotiomycetes</taxon>
        <taxon>Helotiales</taxon>
        <taxon>Hyaloscyphaceae</taxon>
        <taxon>Hyaloscypha</taxon>
        <taxon>Hyaloscypha bicolor</taxon>
    </lineage>
</organism>
<evidence type="ECO:0008006" key="4">
    <source>
        <dbReference type="Google" id="ProtNLM"/>
    </source>
</evidence>
<keyword evidence="1" id="KW-1133">Transmembrane helix</keyword>
<keyword evidence="3" id="KW-1185">Reference proteome</keyword>
<evidence type="ECO:0000256" key="1">
    <source>
        <dbReference type="SAM" id="Phobius"/>
    </source>
</evidence>
<dbReference type="GeneID" id="36580287"/>
<dbReference type="InParanoid" id="A0A2J6TGP2"/>
<dbReference type="RefSeq" id="XP_024739075.1">
    <property type="nucleotide sequence ID" value="XM_024872206.1"/>
</dbReference>
<keyword evidence="1" id="KW-0812">Transmembrane</keyword>
<dbReference type="AlphaFoldDB" id="A0A2J6TGP2"/>
<feature type="transmembrane region" description="Helical" evidence="1">
    <location>
        <begin position="103"/>
        <end position="124"/>
    </location>
</feature>
<evidence type="ECO:0000313" key="2">
    <source>
        <dbReference type="EMBL" id="PMD62171.1"/>
    </source>
</evidence>
<gene>
    <name evidence="2" type="ORF">K444DRAFT_363261</name>
</gene>
<dbReference type="OrthoDB" id="5428055at2759"/>
<accession>A0A2J6TGP2</accession>
<dbReference type="Gene3D" id="1.20.58.340">
    <property type="entry name" value="Magnesium transport protein CorA, transmembrane region"/>
    <property type="match status" value="1"/>
</dbReference>
<dbReference type="EMBL" id="KZ613785">
    <property type="protein sequence ID" value="PMD62171.1"/>
    <property type="molecule type" value="Genomic_DNA"/>
</dbReference>
<proteinExistence type="predicted"/>